<dbReference type="SUPFAM" id="SSF55729">
    <property type="entry name" value="Acyl-CoA N-acyltransferases (Nat)"/>
    <property type="match status" value="1"/>
</dbReference>
<keyword evidence="7" id="KW-0808">Transferase</keyword>
<keyword evidence="6" id="KW-0963">Cytoplasm</keyword>
<keyword evidence="9" id="KW-0012">Acyltransferase</keyword>
<dbReference type="GO" id="GO:0005634">
    <property type="term" value="C:nucleus"/>
    <property type="evidence" value="ECO:0007669"/>
    <property type="project" value="UniProtKB-SubCell"/>
</dbReference>
<evidence type="ECO:0000256" key="10">
    <source>
        <dbReference type="ARBA" id="ARBA00047821"/>
    </source>
</evidence>
<feature type="region of interest" description="Disordered" evidence="12">
    <location>
        <begin position="163"/>
        <end position="229"/>
    </location>
</feature>
<evidence type="ECO:0000256" key="5">
    <source>
        <dbReference type="ARBA" id="ARBA00015043"/>
    </source>
</evidence>
<proteinExistence type="inferred from homology"/>
<comment type="catalytic activity">
    <reaction evidence="11">
        <text>N-terminal L-seryl-[histone H4] + acetyl-CoA = N-terminal N(alpha)-acetyl-L-seryl-[histone H4] + CoA + H(+)</text>
        <dbReference type="Rhea" id="RHEA:50596"/>
        <dbReference type="Rhea" id="RHEA-COMP:12740"/>
        <dbReference type="Rhea" id="RHEA-COMP:12743"/>
        <dbReference type="ChEBI" id="CHEBI:15378"/>
        <dbReference type="ChEBI" id="CHEBI:57287"/>
        <dbReference type="ChEBI" id="CHEBI:57288"/>
        <dbReference type="ChEBI" id="CHEBI:64738"/>
        <dbReference type="ChEBI" id="CHEBI:83690"/>
        <dbReference type="EC" id="2.3.1.257"/>
    </reaction>
</comment>
<name>A0A9P4JN87_9PLEO</name>
<comment type="catalytic activity">
    <reaction evidence="10">
        <text>N-terminal L-seryl-[histone H2A] + acetyl-CoA = N-terminal N(alpha)-acetyl-L-seryl-[histone H2A] + CoA + H(+)</text>
        <dbReference type="Rhea" id="RHEA:50600"/>
        <dbReference type="Rhea" id="RHEA-COMP:12742"/>
        <dbReference type="Rhea" id="RHEA-COMP:12744"/>
        <dbReference type="ChEBI" id="CHEBI:15378"/>
        <dbReference type="ChEBI" id="CHEBI:57287"/>
        <dbReference type="ChEBI" id="CHEBI:57288"/>
        <dbReference type="ChEBI" id="CHEBI:64738"/>
        <dbReference type="ChEBI" id="CHEBI:83690"/>
        <dbReference type="EC" id="2.3.1.257"/>
    </reaction>
</comment>
<evidence type="ECO:0000259" key="13">
    <source>
        <dbReference type="PROSITE" id="PS51186"/>
    </source>
</evidence>
<comment type="similarity">
    <text evidence="3">Belongs to the acetyltransferase family. NAA40 subfamily.</text>
</comment>
<evidence type="ECO:0000256" key="8">
    <source>
        <dbReference type="ARBA" id="ARBA00023242"/>
    </source>
</evidence>
<feature type="compositionally biased region" description="Polar residues" evidence="12">
    <location>
        <begin position="187"/>
        <end position="213"/>
    </location>
</feature>
<dbReference type="EMBL" id="ML993979">
    <property type="protein sequence ID" value="KAF2201359.1"/>
    <property type="molecule type" value="Genomic_DNA"/>
</dbReference>
<dbReference type="GO" id="GO:0043998">
    <property type="term" value="F:histone H2A acetyltransferase activity"/>
    <property type="evidence" value="ECO:0007669"/>
    <property type="project" value="InterPro"/>
</dbReference>
<keyword evidence="8" id="KW-0539">Nucleus</keyword>
<feature type="compositionally biased region" description="Low complexity" evidence="12">
    <location>
        <begin position="19"/>
        <end position="38"/>
    </location>
</feature>
<accession>A0A9P4JN87</accession>
<keyword evidence="15" id="KW-1185">Reference proteome</keyword>
<dbReference type="InterPro" id="IPR000182">
    <property type="entry name" value="GNAT_dom"/>
</dbReference>
<organism evidence="14 15">
    <name type="scientific">Delitschia confertaspora ATCC 74209</name>
    <dbReference type="NCBI Taxonomy" id="1513339"/>
    <lineage>
        <taxon>Eukaryota</taxon>
        <taxon>Fungi</taxon>
        <taxon>Dikarya</taxon>
        <taxon>Ascomycota</taxon>
        <taxon>Pezizomycotina</taxon>
        <taxon>Dothideomycetes</taxon>
        <taxon>Pleosporomycetidae</taxon>
        <taxon>Pleosporales</taxon>
        <taxon>Delitschiaceae</taxon>
        <taxon>Delitschia</taxon>
    </lineage>
</organism>
<dbReference type="CDD" id="cd04301">
    <property type="entry name" value="NAT_SF"/>
    <property type="match status" value="1"/>
</dbReference>
<evidence type="ECO:0000313" key="15">
    <source>
        <dbReference type="Proteomes" id="UP000799536"/>
    </source>
</evidence>
<sequence length="345" mass="37989">MGPKKRKATADPPAPPPTKKQTLESTTTTLTAPTLPSPIQFARDLEPEPGSEISFEAPLSASLNALPISTFRAKYLPPSDPLLHPILPRLQTAINLAFKNTEELTEDEFEACLELIKETSLDAYLKSPWGWDDDDKRWQMRQKGMWFLLVFERDRCLEDGGYNGGNGIRDGDEADEGSGNGDEVGNDNGTDAPNSTTTNLPASRVIPTTQSAPRTLKRPSAFLSLRPDTDDPPSPLPVLYIYEIHLHASLRNSGLGSHLLHIADVVAARVGMPKVMLTVFNSNKAGRRLYERKGFMEDVCSPENKIIKVIRGRTIETEVDGGYIILSKSPDGIREDGVNSCEKEH</sequence>
<dbReference type="InterPro" id="IPR016181">
    <property type="entry name" value="Acyl_CoA_acyltransferase"/>
</dbReference>
<dbReference type="Pfam" id="PF00583">
    <property type="entry name" value="Acetyltransf_1"/>
    <property type="match status" value="1"/>
</dbReference>
<dbReference type="PANTHER" id="PTHR20531">
    <property type="entry name" value="N-ALPHA-ACETYLTRANSFERASE 40"/>
    <property type="match status" value="1"/>
</dbReference>
<dbReference type="Gene3D" id="3.40.630.30">
    <property type="match status" value="1"/>
</dbReference>
<evidence type="ECO:0000256" key="12">
    <source>
        <dbReference type="SAM" id="MobiDB-lite"/>
    </source>
</evidence>
<dbReference type="GO" id="GO:0005737">
    <property type="term" value="C:cytoplasm"/>
    <property type="evidence" value="ECO:0007669"/>
    <property type="project" value="UniProtKB-SubCell"/>
</dbReference>
<dbReference type="GO" id="GO:0010485">
    <property type="term" value="F:histone H4 acetyltransferase activity"/>
    <property type="evidence" value="ECO:0007669"/>
    <property type="project" value="InterPro"/>
</dbReference>
<evidence type="ECO:0000313" key="14">
    <source>
        <dbReference type="EMBL" id="KAF2201359.1"/>
    </source>
</evidence>
<dbReference type="Proteomes" id="UP000799536">
    <property type="component" value="Unassembled WGS sequence"/>
</dbReference>
<evidence type="ECO:0000256" key="3">
    <source>
        <dbReference type="ARBA" id="ARBA00008870"/>
    </source>
</evidence>
<dbReference type="EC" id="2.3.1.257" evidence="4"/>
<protein>
    <recommendedName>
        <fullName evidence="5">N-alpha-acetyltransferase 40</fullName>
        <ecNumber evidence="4">2.3.1.257</ecNumber>
    </recommendedName>
</protein>
<evidence type="ECO:0000256" key="2">
    <source>
        <dbReference type="ARBA" id="ARBA00004496"/>
    </source>
</evidence>
<evidence type="ECO:0000256" key="11">
    <source>
        <dbReference type="ARBA" id="ARBA00049524"/>
    </source>
</evidence>
<evidence type="ECO:0000256" key="4">
    <source>
        <dbReference type="ARBA" id="ARBA00012950"/>
    </source>
</evidence>
<feature type="domain" description="N-acetyltransferase" evidence="13">
    <location>
        <begin position="221"/>
        <end position="316"/>
    </location>
</feature>
<evidence type="ECO:0000256" key="6">
    <source>
        <dbReference type="ARBA" id="ARBA00022490"/>
    </source>
</evidence>
<evidence type="ECO:0000256" key="9">
    <source>
        <dbReference type="ARBA" id="ARBA00023315"/>
    </source>
</evidence>
<comment type="subcellular location">
    <subcellularLocation>
        <location evidence="2">Cytoplasm</location>
    </subcellularLocation>
    <subcellularLocation>
        <location evidence="1">Nucleus</location>
    </subcellularLocation>
</comment>
<evidence type="ECO:0000256" key="7">
    <source>
        <dbReference type="ARBA" id="ARBA00022679"/>
    </source>
</evidence>
<comment type="caution">
    <text evidence="14">The sequence shown here is derived from an EMBL/GenBank/DDBJ whole genome shotgun (WGS) entry which is preliminary data.</text>
</comment>
<dbReference type="OrthoDB" id="424551at2759"/>
<dbReference type="AlphaFoldDB" id="A0A9P4JN87"/>
<dbReference type="PROSITE" id="PS51186">
    <property type="entry name" value="GNAT"/>
    <property type="match status" value="1"/>
</dbReference>
<feature type="region of interest" description="Disordered" evidence="12">
    <location>
        <begin position="1"/>
        <end position="38"/>
    </location>
</feature>
<reference evidence="14" key="1">
    <citation type="journal article" date="2020" name="Stud. Mycol.">
        <title>101 Dothideomycetes genomes: a test case for predicting lifestyles and emergence of pathogens.</title>
        <authorList>
            <person name="Haridas S."/>
            <person name="Albert R."/>
            <person name="Binder M."/>
            <person name="Bloem J."/>
            <person name="Labutti K."/>
            <person name="Salamov A."/>
            <person name="Andreopoulos B."/>
            <person name="Baker S."/>
            <person name="Barry K."/>
            <person name="Bills G."/>
            <person name="Bluhm B."/>
            <person name="Cannon C."/>
            <person name="Castanera R."/>
            <person name="Culley D."/>
            <person name="Daum C."/>
            <person name="Ezra D."/>
            <person name="Gonzalez J."/>
            <person name="Henrissat B."/>
            <person name="Kuo A."/>
            <person name="Liang C."/>
            <person name="Lipzen A."/>
            <person name="Lutzoni F."/>
            <person name="Magnuson J."/>
            <person name="Mondo S."/>
            <person name="Nolan M."/>
            <person name="Ohm R."/>
            <person name="Pangilinan J."/>
            <person name="Park H.-J."/>
            <person name="Ramirez L."/>
            <person name="Alfaro M."/>
            <person name="Sun H."/>
            <person name="Tritt A."/>
            <person name="Yoshinaga Y."/>
            <person name="Zwiers L.-H."/>
            <person name="Turgeon B."/>
            <person name="Goodwin S."/>
            <person name="Spatafora J."/>
            <person name="Crous P."/>
            <person name="Grigoriev I."/>
        </authorList>
    </citation>
    <scope>NUCLEOTIDE SEQUENCE</scope>
    <source>
        <strain evidence="14">ATCC 74209</strain>
    </source>
</reference>
<dbReference type="GO" id="GO:1990189">
    <property type="term" value="F:protein N-terminal-serine acetyltransferase activity"/>
    <property type="evidence" value="ECO:0007669"/>
    <property type="project" value="UniProtKB-EC"/>
</dbReference>
<dbReference type="PANTHER" id="PTHR20531:SF1">
    <property type="entry name" value="N-ALPHA-ACETYLTRANSFERASE 40"/>
    <property type="match status" value="1"/>
</dbReference>
<gene>
    <name evidence="14" type="ORF">GQ43DRAFT_440652</name>
</gene>
<dbReference type="InterPro" id="IPR039949">
    <property type="entry name" value="NAA40"/>
</dbReference>
<evidence type="ECO:0000256" key="1">
    <source>
        <dbReference type="ARBA" id="ARBA00004123"/>
    </source>
</evidence>